<protein>
    <submittedName>
        <fullName evidence="1">Death ON curing protein</fullName>
    </submittedName>
</protein>
<evidence type="ECO:0000313" key="1">
    <source>
        <dbReference type="EMBL" id="SIT38491.1"/>
    </source>
</evidence>
<reference evidence="1" key="1">
    <citation type="submission" date="2016-12" db="EMBL/GenBank/DDBJ databases">
        <authorList>
            <person name="Moulin L."/>
        </authorList>
    </citation>
    <scope>NUCLEOTIDE SEQUENCE [LARGE SCALE GENOMIC DNA]</scope>
    <source>
        <strain evidence="1">STM 7183</strain>
    </source>
</reference>
<dbReference type="Proteomes" id="UP000195569">
    <property type="component" value="Unassembled WGS sequence"/>
</dbReference>
<dbReference type="EMBL" id="CYGY02000017">
    <property type="protein sequence ID" value="SIT38491.1"/>
    <property type="molecule type" value="Genomic_DNA"/>
</dbReference>
<comment type="caution">
    <text evidence="1">The sequence shown here is derived from an EMBL/GenBank/DDBJ whole genome shotgun (WGS) entry which is preliminary data.</text>
</comment>
<proteinExistence type="predicted"/>
<dbReference type="AlphaFoldDB" id="A0A1N7RTQ6"/>
<organism evidence="1 2">
    <name type="scientific">Paraburkholderia piptadeniae</name>
    <dbReference type="NCBI Taxonomy" id="1701573"/>
    <lineage>
        <taxon>Bacteria</taxon>
        <taxon>Pseudomonadati</taxon>
        <taxon>Pseudomonadota</taxon>
        <taxon>Betaproteobacteria</taxon>
        <taxon>Burkholderiales</taxon>
        <taxon>Burkholderiaceae</taxon>
        <taxon>Paraburkholderia</taxon>
    </lineage>
</organism>
<keyword evidence="2" id="KW-1185">Reference proteome</keyword>
<dbReference type="InterPro" id="IPR053737">
    <property type="entry name" value="Type_II_TA_Toxin"/>
</dbReference>
<name>A0A1N7RTQ6_9BURK</name>
<dbReference type="RefSeq" id="WP_235850756.1">
    <property type="nucleotide sequence ID" value="NZ_CYGY02000017.1"/>
</dbReference>
<accession>A0A1N7RTQ6</accession>
<sequence>MKLDPDLVVLIHDFILQNEPGLAGINRGALEGALGRIESRRYYQELDDIFEIAGM</sequence>
<gene>
    <name evidence="1" type="ORF">BN2476_170152</name>
</gene>
<dbReference type="Gene3D" id="1.20.120.1870">
    <property type="entry name" value="Fic/DOC protein, Fido domain"/>
    <property type="match status" value="1"/>
</dbReference>
<evidence type="ECO:0000313" key="2">
    <source>
        <dbReference type="Proteomes" id="UP000195569"/>
    </source>
</evidence>